<protein>
    <recommendedName>
        <fullName evidence="12">Myb-like domain-containing protein</fullName>
    </recommendedName>
</protein>
<evidence type="ECO:0000256" key="7">
    <source>
        <dbReference type="SAM" id="MobiDB-lite"/>
    </source>
</evidence>
<dbReference type="SUPFAM" id="SSF46689">
    <property type="entry name" value="Homeodomain-like"/>
    <property type="match status" value="1"/>
</dbReference>
<keyword evidence="11" id="KW-1185">Reference proteome</keyword>
<keyword evidence="3" id="KW-0805">Transcription regulation</keyword>
<feature type="domain" description="HTH myb-type" evidence="9">
    <location>
        <begin position="22"/>
        <end position="53"/>
    </location>
</feature>
<dbReference type="GO" id="GO:0005634">
    <property type="term" value="C:nucleus"/>
    <property type="evidence" value="ECO:0007669"/>
    <property type="project" value="UniProtKB-SubCell"/>
</dbReference>
<comment type="caution">
    <text evidence="10">The sequence shown here is derived from an EMBL/GenBank/DDBJ whole genome shotgun (WGS) entry which is preliminary data.</text>
</comment>
<proteinExistence type="predicted"/>
<dbReference type="OrthoDB" id="2143914at2759"/>
<evidence type="ECO:0000256" key="6">
    <source>
        <dbReference type="ARBA" id="ARBA00023242"/>
    </source>
</evidence>
<dbReference type="PANTHER" id="PTHR45675">
    <property type="entry name" value="MYB TRANSCRIPTION FACTOR-RELATED-RELATED"/>
    <property type="match status" value="1"/>
</dbReference>
<reference evidence="10" key="2">
    <citation type="journal article" date="2023" name="Plants (Basel)">
        <title>Annotation of the Turnera subulata (Passifloraceae) Draft Genome Reveals the S-Locus Evolved after the Divergence of Turneroideae from Passifloroideae in a Stepwise Manner.</title>
        <authorList>
            <person name="Henning P.M."/>
            <person name="Roalson E.H."/>
            <person name="Mir W."/>
            <person name="McCubbin A.G."/>
            <person name="Shore J.S."/>
        </authorList>
    </citation>
    <scope>NUCLEOTIDE SEQUENCE</scope>
    <source>
        <strain evidence="10">F60SS</strain>
    </source>
</reference>
<dbReference type="InterPro" id="IPR017930">
    <property type="entry name" value="Myb_dom"/>
</dbReference>
<gene>
    <name evidence="10" type="ORF">Tsubulata_039854</name>
</gene>
<dbReference type="GO" id="GO:0003824">
    <property type="term" value="F:catalytic activity"/>
    <property type="evidence" value="ECO:0007669"/>
    <property type="project" value="InterPro"/>
</dbReference>
<evidence type="ECO:0000259" key="8">
    <source>
        <dbReference type="PROSITE" id="PS50090"/>
    </source>
</evidence>
<dbReference type="Gene3D" id="1.10.10.60">
    <property type="entry name" value="Homeodomain-like"/>
    <property type="match status" value="1"/>
</dbReference>
<dbReference type="GO" id="GO:0043565">
    <property type="term" value="F:sequence-specific DNA binding"/>
    <property type="evidence" value="ECO:0007669"/>
    <property type="project" value="InterPro"/>
</dbReference>
<dbReference type="AlphaFoldDB" id="A0A9Q0J5A4"/>
<accession>A0A9Q0J5A4</accession>
<evidence type="ECO:0000256" key="5">
    <source>
        <dbReference type="ARBA" id="ARBA00023163"/>
    </source>
</evidence>
<evidence type="ECO:0000256" key="3">
    <source>
        <dbReference type="ARBA" id="ARBA00023015"/>
    </source>
</evidence>
<dbReference type="PROSITE" id="PS51294">
    <property type="entry name" value="HTH_MYB"/>
    <property type="match status" value="1"/>
</dbReference>
<dbReference type="CDD" id="cd00167">
    <property type="entry name" value="SANT"/>
    <property type="match status" value="1"/>
</dbReference>
<feature type="region of interest" description="Disordered" evidence="7">
    <location>
        <begin position="1"/>
        <end position="26"/>
    </location>
</feature>
<dbReference type="PANTHER" id="PTHR45675:SF30">
    <property type="entry name" value="TRANSCRIPTION FACTOR MYB62"/>
    <property type="match status" value="1"/>
</dbReference>
<name>A0A9Q0J5A4_9ROSI</name>
<feature type="compositionally biased region" description="Low complexity" evidence="7">
    <location>
        <begin position="121"/>
        <end position="134"/>
    </location>
</feature>
<dbReference type="InterPro" id="IPR044676">
    <property type="entry name" value="EOBI/EOBII-like_plant"/>
</dbReference>
<dbReference type="PROSITE" id="PS50090">
    <property type="entry name" value="MYB_LIKE"/>
    <property type="match status" value="1"/>
</dbReference>
<keyword evidence="4" id="KW-0238">DNA-binding</keyword>
<feature type="domain" description="Myb-like" evidence="8">
    <location>
        <begin position="20"/>
        <end position="58"/>
    </location>
</feature>
<feature type="region of interest" description="Disordered" evidence="7">
    <location>
        <begin position="115"/>
        <end position="134"/>
    </location>
</feature>
<dbReference type="InterPro" id="IPR001005">
    <property type="entry name" value="SANT/Myb"/>
</dbReference>
<sequence length="244" mass="27202">MRATSPSTSKRMHNSTNEEPSELRRGPWTLEEDTLLTHYIARHGEGRWNLLAKCAAVRCFWMPRLLQKVEQQTSSSCSLVPTPGSSESLEIAKSMPLNSTVPYNYMSTSCPEESKFTTHYSNPEGESSSSITSPTNSAFSTDYMTISQQPEIIEIPKPTPPLVDSSLFYNNFISSDNHYINGSSGFGMENGFSTAAPPDELAAFDNSPSECQMAGGDWMPGDMADTLWNVDDMWHFRELVDMRI</sequence>
<dbReference type="PROSITE" id="PS00175">
    <property type="entry name" value="PG_MUTASE"/>
    <property type="match status" value="1"/>
</dbReference>
<evidence type="ECO:0000313" key="11">
    <source>
        <dbReference type="Proteomes" id="UP001141552"/>
    </source>
</evidence>
<dbReference type="EMBL" id="JAKUCV010006052">
    <property type="protein sequence ID" value="KAJ4828884.1"/>
    <property type="molecule type" value="Genomic_DNA"/>
</dbReference>
<evidence type="ECO:0000313" key="10">
    <source>
        <dbReference type="EMBL" id="KAJ4828884.1"/>
    </source>
</evidence>
<evidence type="ECO:0000259" key="9">
    <source>
        <dbReference type="PROSITE" id="PS51294"/>
    </source>
</evidence>
<dbReference type="InterPro" id="IPR001345">
    <property type="entry name" value="PG/BPGM_mutase_AS"/>
</dbReference>
<keyword evidence="5" id="KW-0804">Transcription</keyword>
<evidence type="ECO:0008006" key="12">
    <source>
        <dbReference type="Google" id="ProtNLM"/>
    </source>
</evidence>
<reference evidence="10" key="1">
    <citation type="submission" date="2022-02" db="EMBL/GenBank/DDBJ databases">
        <authorList>
            <person name="Henning P.M."/>
            <person name="McCubbin A.G."/>
            <person name="Shore J.S."/>
        </authorList>
    </citation>
    <scope>NUCLEOTIDE SEQUENCE</scope>
    <source>
        <strain evidence="10">F60SS</strain>
        <tissue evidence="10">Leaves</tissue>
    </source>
</reference>
<dbReference type="InterPro" id="IPR009057">
    <property type="entry name" value="Homeodomain-like_sf"/>
</dbReference>
<keyword evidence="6" id="KW-0539">Nucleus</keyword>
<dbReference type="Pfam" id="PF00249">
    <property type="entry name" value="Myb_DNA-binding"/>
    <property type="match status" value="1"/>
</dbReference>
<evidence type="ECO:0000256" key="4">
    <source>
        <dbReference type="ARBA" id="ARBA00023125"/>
    </source>
</evidence>
<organism evidence="10 11">
    <name type="scientific">Turnera subulata</name>
    <dbReference type="NCBI Taxonomy" id="218843"/>
    <lineage>
        <taxon>Eukaryota</taxon>
        <taxon>Viridiplantae</taxon>
        <taxon>Streptophyta</taxon>
        <taxon>Embryophyta</taxon>
        <taxon>Tracheophyta</taxon>
        <taxon>Spermatophyta</taxon>
        <taxon>Magnoliopsida</taxon>
        <taxon>eudicotyledons</taxon>
        <taxon>Gunneridae</taxon>
        <taxon>Pentapetalae</taxon>
        <taxon>rosids</taxon>
        <taxon>fabids</taxon>
        <taxon>Malpighiales</taxon>
        <taxon>Passifloraceae</taxon>
        <taxon>Turnera</taxon>
    </lineage>
</organism>
<keyword evidence="2" id="KW-0677">Repeat</keyword>
<comment type="subcellular location">
    <subcellularLocation>
        <location evidence="1">Nucleus</location>
    </subcellularLocation>
</comment>
<feature type="compositionally biased region" description="Polar residues" evidence="7">
    <location>
        <begin position="1"/>
        <end position="18"/>
    </location>
</feature>
<evidence type="ECO:0000256" key="2">
    <source>
        <dbReference type="ARBA" id="ARBA00022737"/>
    </source>
</evidence>
<dbReference type="Proteomes" id="UP001141552">
    <property type="component" value="Unassembled WGS sequence"/>
</dbReference>
<dbReference type="GO" id="GO:0003700">
    <property type="term" value="F:DNA-binding transcription factor activity"/>
    <property type="evidence" value="ECO:0007669"/>
    <property type="project" value="InterPro"/>
</dbReference>
<evidence type="ECO:0000256" key="1">
    <source>
        <dbReference type="ARBA" id="ARBA00004123"/>
    </source>
</evidence>